<gene>
    <name evidence="11" type="ORF">AAY42_01940</name>
</gene>
<evidence type="ECO:0000259" key="10">
    <source>
        <dbReference type="PROSITE" id="PS51007"/>
    </source>
</evidence>
<keyword evidence="4" id="KW-0732">Signal</keyword>
<evidence type="ECO:0000256" key="8">
    <source>
        <dbReference type="PIRSR" id="PIRSR000294-1"/>
    </source>
</evidence>
<feature type="binding site" description="axial binding residue" evidence="9">
    <location>
        <position position="226"/>
    </location>
    <ligand>
        <name>heme c</name>
        <dbReference type="ChEBI" id="CHEBI:61717"/>
        <label>2</label>
    </ligand>
    <ligandPart>
        <name>Fe</name>
        <dbReference type="ChEBI" id="CHEBI:18248"/>
    </ligandPart>
</feature>
<dbReference type="AlphaFoldDB" id="A0A0Q0XJ61"/>
<evidence type="ECO:0000256" key="1">
    <source>
        <dbReference type="ARBA" id="ARBA00004418"/>
    </source>
</evidence>
<evidence type="ECO:0000256" key="6">
    <source>
        <dbReference type="ARBA" id="ARBA00023002"/>
    </source>
</evidence>
<sequence length="349" mass="39576">MDKKIVLVFVCTIFFWSCNNDSPENEYVPINLTVKHPENFPEIKYTLSNNPVTEQGFELGKKLFYDGKLSANNSIPCAFCHEQAFAFTHHGHTLSHGVNGGIGFRNSQPIQNLAYFSEFMWDGAASHLDLQPIIPITSDLEMGETLSSIVDKLKADSYYQEQFPLAFDDGEINSENILKALSQFMLMMVSSNSKYDKYVRKEEGIEFTDTELEGQSIFKAKCASCHATDLFTDQSYRNTGLPINPKLDDKGRFNVLENPDDLYKFKVPSLRNVEKSFPYMHDGRFASLEAVLDFYNDGMVDNGNVDESLLRSDSSFGISLTDEEKGQLIAFLKTLTDDEFLNDTRFAEF</sequence>
<dbReference type="PIRSF" id="PIRSF000294">
    <property type="entry name" value="Cytochrome-c_peroxidase"/>
    <property type="match status" value="1"/>
</dbReference>
<keyword evidence="3 9" id="KW-0479">Metal-binding</keyword>
<dbReference type="PANTHER" id="PTHR30600:SF10">
    <property type="entry name" value="BLL6722 PROTEIN"/>
    <property type="match status" value="1"/>
</dbReference>
<evidence type="ECO:0000256" key="3">
    <source>
        <dbReference type="ARBA" id="ARBA00022723"/>
    </source>
</evidence>
<keyword evidence="6" id="KW-0560">Oxidoreductase</keyword>
<dbReference type="InterPro" id="IPR036909">
    <property type="entry name" value="Cyt_c-like_dom_sf"/>
</dbReference>
<evidence type="ECO:0000313" key="12">
    <source>
        <dbReference type="Proteomes" id="UP000050827"/>
    </source>
</evidence>
<evidence type="ECO:0000313" key="11">
    <source>
        <dbReference type="EMBL" id="KQC28791.1"/>
    </source>
</evidence>
<dbReference type="GO" id="GO:0004130">
    <property type="term" value="F:cytochrome-c peroxidase activity"/>
    <property type="evidence" value="ECO:0007669"/>
    <property type="project" value="TreeGrafter"/>
</dbReference>
<dbReference type="GO" id="GO:0009055">
    <property type="term" value="F:electron transfer activity"/>
    <property type="evidence" value="ECO:0007669"/>
    <property type="project" value="InterPro"/>
</dbReference>
<dbReference type="InterPro" id="IPR004852">
    <property type="entry name" value="Di-haem_cyt_c_peroxidsae"/>
</dbReference>
<accession>A0A0Q0XJ61</accession>
<feature type="domain" description="Cytochrome c" evidence="10">
    <location>
        <begin position="209"/>
        <end position="336"/>
    </location>
</feature>
<dbReference type="EMBL" id="LCTZ01000002">
    <property type="protein sequence ID" value="KQC28791.1"/>
    <property type="molecule type" value="Genomic_DNA"/>
</dbReference>
<dbReference type="PATRIC" id="fig|1547436.3.peg.405"/>
<name>A0A0Q0XJ61_9FLAO</name>
<comment type="PTM">
    <text evidence="8">Binds 2 heme groups per subunit.</text>
</comment>
<keyword evidence="2 8" id="KW-0349">Heme</keyword>
<dbReference type="InterPro" id="IPR009056">
    <property type="entry name" value="Cyt_c-like_dom"/>
</dbReference>
<feature type="binding site" description="covalent" evidence="8">
    <location>
        <position position="225"/>
    </location>
    <ligand>
        <name>heme c</name>
        <dbReference type="ChEBI" id="CHEBI:61717"/>
        <label>2</label>
    </ligand>
</feature>
<keyword evidence="5" id="KW-0574">Periplasm</keyword>
<keyword evidence="12" id="KW-1185">Reference proteome</keyword>
<comment type="cofactor">
    <cofactor evidence="8">
        <name>heme</name>
        <dbReference type="ChEBI" id="CHEBI:30413"/>
    </cofactor>
    <text evidence="8">Binds 2 heme groups.</text>
</comment>
<dbReference type="Pfam" id="PF03150">
    <property type="entry name" value="CCP_MauG"/>
    <property type="match status" value="1"/>
</dbReference>
<dbReference type="GO" id="GO:0020037">
    <property type="term" value="F:heme binding"/>
    <property type="evidence" value="ECO:0007669"/>
    <property type="project" value="InterPro"/>
</dbReference>
<dbReference type="Proteomes" id="UP000050827">
    <property type="component" value="Unassembled WGS sequence"/>
</dbReference>
<evidence type="ECO:0000256" key="5">
    <source>
        <dbReference type="ARBA" id="ARBA00022764"/>
    </source>
</evidence>
<feature type="binding site" description="covalent" evidence="8">
    <location>
        <position position="80"/>
    </location>
    <ligand>
        <name>heme c</name>
        <dbReference type="ChEBI" id="CHEBI:61717"/>
        <label>1</label>
    </ligand>
</feature>
<dbReference type="InterPro" id="IPR026259">
    <property type="entry name" value="MauG/Cytc_peroxidase"/>
</dbReference>
<dbReference type="STRING" id="346185.AAY42_01940"/>
<dbReference type="InterPro" id="IPR051395">
    <property type="entry name" value="Cytochrome_c_Peroxidase/MauG"/>
</dbReference>
<protein>
    <submittedName>
        <fullName evidence="11">Cytochrome C peroxidase</fullName>
    </submittedName>
</protein>
<feature type="binding site" description="axial binding residue" evidence="9">
    <location>
        <position position="81"/>
    </location>
    <ligand>
        <name>heme c</name>
        <dbReference type="ChEBI" id="CHEBI:61717"/>
        <label>1</label>
    </ligand>
    <ligandPart>
        <name>Fe</name>
        <dbReference type="ChEBI" id="CHEBI:18248"/>
    </ligandPart>
</feature>
<dbReference type="GO" id="GO:0046872">
    <property type="term" value="F:metal ion binding"/>
    <property type="evidence" value="ECO:0007669"/>
    <property type="project" value="UniProtKB-KW"/>
</dbReference>
<reference evidence="11 12" key="1">
    <citation type="submission" date="2015-04" db="EMBL/GenBank/DDBJ databases">
        <title>Complete genome of flavobacterium.</title>
        <authorList>
            <person name="Kwon Y.M."/>
            <person name="Kim S.-J."/>
        </authorList>
    </citation>
    <scope>NUCLEOTIDE SEQUENCE [LARGE SCALE GENOMIC DNA]</scope>
    <source>
        <strain evidence="11 12">DK169</strain>
    </source>
</reference>
<dbReference type="PROSITE" id="PS51007">
    <property type="entry name" value="CYTC"/>
    <property type="match status" value="1"/>
</dbReference>
<dbReference type="Gene3D" id="1.10.760.10">
    <property type="entry name" value="Cytochrome c-like domain"/>
    <property type="match status" value="2"/>
</dbReference>
<organism evidence="11 12">
    <name type="scientific">Flagellimonas eckloniae</name>
    <dbReference type="NCBI Taxonomy" id="346185"/>
    <lineage>
        <taxon>Bacteria</taxon>
        <taxon>Pseudomonadati</taxon>
        <taxon>Bacteroidota</taxon>
        <taxon>Flavobacteriia</taxon>
        <taxon>Flavobacteriales</taxon>
        <taxon>Flavobacteriaceae</taxon>
        <taxon>Flagellimonas</taxon>
    </lineage>
</organism>
<evidence type="ECO:0000256" key="7">
    <source>
        <dbReference type="ARBA" id="ARBA00023004"/>
    </source>
</evidence>
<dbReference type="RefSeq" id="WP_055392329.1">
    <property type="nucleotide sequence ID" value="NZ_LCTZ01000002.1"/>
</dbReference>
<keyword evidence="11" id="KW-0575">Peroxidase</keyword>
<comment type="caution">
    <text evidence="11">The sequence shown here is derived from an EMBL/GenBank/DDBJ whole genome shotgun (WGS) entry which is preliminary data.</text>
</comment>
<feature type="binding site" description="covalent" evidence="8">
    <location>
        <position position="77"/>
    </location>
    <ligand>
        <name>heme c</name>
        <dbReference type="ChEBI" id="CHEBI:61717"/>
        <label>1</label>
    </ligand>
</feature>
<proteinExistence type="predicted"/>
<evidence type="ECO:0000256" key="4">
    <source>
        <dbReference type="ARBA" id="ARBA00022729"/>
    </source>
</evidence>
<dbReference type="PANTHER" id="PTHR30600">
    <property type="entry name" value="CYTOCHROME C PEROXIDASE-RELATED"/>
    <property type="match status" value="1"/>
</dbReference>
<evidence type="ECO:0000256" key="9">
    <source>
        <dbReference type="PIRSR" id="PIRSR000294-2"/>
    </source>
</evidence>
<dbReference type="SUPFAM" id="SSF46626">
    <property type="entry name" value="Cytochrome c"/>
    <property type="match status" value="2"/>
</dbReference>
<dbReference type="GO" id="GO:0042597">
    <property type="term" value="C:periplasmic space"/>
    <property type="evidence" value="ECO:0007669"/>
    <property type="project" value="UniProtKB-SubCell"/>
</dbReference>
<keyword evidence="7 9" id="KW-0408">Iron</keyword>
<comment type="subcellular location">
    <subcellularLocation>
        <location evidence="1">Periplasm</location>
    </subcellularLocation>
</comment>
<dbReference type="OrthoDB" id="9805202at2"/>
<feature type="binding site" description="covalent" evidence="8">
    <location>
        <position position="222"/>
    </location>
    <ligand>
        <name>heme c</name>
        <dbReference type="ChEBI" id="CHEBI:61717"/>
        <label>2</label>
    </ligand>
</feature>
<evidence type="ECO:0000256" key="2">
    <source>
        <dbReference type="ARBA" id="ARBA00022617"/>
    </source>
</evidence>